<feature type="transmembrane region" description="Helical" evidence="9">
    <location>
        <begin position="254"/>
        <end position="274"/>
    </location>
</feature>
<evidence type="ECO:0000256" key="9">
    <source>
        <dbReference type="SAM" id="Phobius"/>
    </source>
</evidence>
<evidence type="ECO:0000256" key="2">
    <source>
        <dbReference type="ARBA" id="ARBA00006175"/>
    </source>
</evidence>
<organism evidence="10 11">
    <name type="scientific">Oculimacula yallundae</name>
    <dbReference type="NCBI Taxonomy" id="86028"/>
    <lineage>
        <taxon>Eukaryota</taxon>
        <taxon>Fungi</taxon>
        <taxon>Dikarya</taxon>
        <taxon>Ascomycota</taxon>
        <taxon>Pezizomycotina</taxon>
        <taxon>Leotiomycetes</taxon>
        <taxon>Helotiales</taxon>
        <taxon>Ploettnerulaceae</taxon>
        <taxon>Oculimacula</taxon>
    </lineage>
</organism>
<feature type="compositionally biased region" description="Basic and acidic residues" evidence="8">
    <location>
        <begin position="79"/>
        <end position="88"/>
    </location>
</feature>
<dbReference type="InterPro" id="IPR023271">
    <property type="entry name" value="Aquaporin-like"/>
</dbReference>
<accession>A0ABR4C6K7</accession>
<feature type="compositionally biased region" description="Low complexity" evidence="8">
    <location>
        <begin position="64"/>
        <end position="78"/>
    </location>
</feature>
<keyword evidence="6 9" id="KW-0472">Membrane</keyword>
<comment type="caution">
    <text evidence="10">The sequence shown here is derived from an EMBL/GenBank/DDBJ whole genome shotgun (WGS) entry which is preliminary data.</text>
</comment>
<comment type="subcellular location">
    <subcellularLocation>
        <location evidence="1">Membrane</location>
        <topology evidence="1">Multi-pass membrane protein</topology>
    </subcellularLocation>
</comment>
<dbReference type="Gene3D" id="1.20.1080.10">
    <property type="entry name" value="Glycerol uptake facilitator protein"/>
    <property type="match status" value="1"/>
</dbReference>
<dbReference type="Proteomes" id="UP001595075">
    <property type="component" value="Unassembled WGS sequence"/>
</dbReference>
<evidence type="ECO:0000256" key="6">
    <source>
        <dbReference type="ARBA" id="ARBA00023136"/>
    </source>
</evidence>
<dbReference type="PANTHER" id="PTHR43829">
    <property type="entry name" value="AQUAPORIN OR AQUAGLYCEROPORIN RELATED"/>
    <property type="match status" value="1"/>
</dbReference>
<feature type="transmembrane region" description="Helical" evidence="9">
    <location>
        <begin position="212"/>
        <end position="233"/>
    </location>
</feature>
<gene>
    <name evidence="10" type="ORF">VTL71DRAFT_2989</name>
</gene>
<dbReference type="EMBL" id="JAZHXI010000012">
    <property type="protein sequence ID" value="KAL2065320.1"/>
    <property type="molecule type" value="Genomic_DNA"/>
</dbReference>
<reference evidence="10 11" key="1">
    <citation type="journal article" date="2024" name="Commun. Biol.">
        <title>Comparative genomic analysis of thermophilic fungi reveals convergent evolutionary adaptations and gene losses.</title>
        <authorList>
            <person name="Steindorff A.S."/>
            <person name="Aguilar-Pontes M.V."/>
            <person name="Robinson A.J."/>
            <person name="Andreopoulos B."/>
            <person name="LaButti K."/>
            <person name="Kuo A."/>
            <person name="Mondo S."/>
            <person name="Riley R."/>
            <person name="Otillar R."/>
            <person name="Haridas S."/>
            <person name="Lipzen A."/>
            <person name="Grimwood J."/>
            <person name="Schmutz J."/>
            <person name="Clum A."/>
            <person name="Reid I.D."/>
            <person name="Moisan M.C."/>
            <person name="Butler G."/>
            <person name="Nguyen T.T.M."/>
            <person name="Dewar K."/>
            <person name="Conant G."/>
            <person name="Drula E."/>
            <person name="Henrissat B."/>
            <person name="Hansel C."/>
            <person name="Singer S."/>
            <person name="Hutchinson M.I."/>
            <person name="de Vries R.P."/>
            <person name="Natvig D.O."/>
            <person name="Powell A.J."/>
            <person name="Tsang A."/>
            <person name="Grigoriev I.V."/>
        </authorList>
    </citation>
    <scope>NUCLEOTIDE SEQUENCE [LARGE SCALE GENOMIC DNA]</scope>
    <source>
        <strain evidence="10 11">CBS 494.80</strain>
    </source>
</reference>
<feature type="transmembrane region" description="Helical" evidence="9">
    <location>
        <begin position="314"/>
        <end position="331"/>
    </location>
</feature>
<keyword evidence="5 9" id="KW-1133">Transmembrane helix</keyword>
<keyword evidence="3 7" id="KW-0813">Transport</keyword>
<evidence type="ECO:0000256" key="3">
    <source>
        <dbReference type="ARBA" id="ARBA00022448"/>
    </source>
</evidence>
<keyword evidence="11" id="KW-1185">Reference proteome</keyword>
<feature type="compositionally biased region" description="Basic and acidic residues" evidence="8">
    <location>
        <begin position="15"/>
        <end position="28"/>
    </location>
</feature>
<comment type="similarity">
    <text evidence="2 7">Belongs to the MIP/aquaporin (TC 1.A.8) family.</text>
</comment>
<feature type="compositionally biased region" description="Polar residues" evidence="8">
    <location>
        <begin position="100"/>
        <end position="117"/>
    </location>
</feature>
<feature type="region of interest" description="Disordered" evidence="8">
    <location>
        <begin position="1"/>
        <end position="132"/>
    </location>
</feature>
<feature type="transmembrane region" description="Helical" evidence="9">
    <location>
        <begin position="399"/>
        <end position="419"/>
    </location>
</feature>
<dbReference type="PRINTS" id="PR00783">
    <property type="entry name" value="MINTRINSICP"/>
</dbReference>
<feature type="transmembrane region" description="Helical" evidence="9">
    <location>
        <begin position="173"/>
        <end position="192"/>
    </location>
</feature>
<dbReference type="InterPro" id="IPR050363">
    <property type="entry name" value="MIP/Aquaporin"/>
</dbReference>
<dbReference type="SUPFAM" id="SSF81338">
    <property type="entry name" value="Aquaporin-like"/>
    <property type="match status" value="1"/>
</dbReference>
<evidence type="ECO:0000256" key="7">
    <source>
        <dbReference type="RuleBase" id="RU000477"/>
    </source>
</evidence>
<evidence type="ECO:0000256" key="8">
    <source>
        <dbReference type="SAM" id="MobiDB-lite"/>
    </source>
</evidence>
<dbReference type="InterPro" id="IPR000425">
    <property type="entry name" value="MIP"/>
</dbReference>
<feature type="compositionally biased region" description="Basic and acidic residues" evidence="8">
    <location>
        <begin position="121"/>
        <end position="130"/>
    </location>
</feature>
<evidence type="ECO:0000256" key="4">
    <source>
        <dbReference type="ARBA" id="ARBA00022692"/>
    </source>
</evidence>
<dbReference type="Pfam" id="PF00230">
    <property type="entry name" value="MIP"/>
    <property type="match status" value="1"/>
</dbReference>
<evidence type="ECO:0000256" key="5">
    <source>
        <dbReference type="ARBA" id="ARBA00022989"/>
    </source>
</evidence>
<dbReference type="PANTHER" id="PTHR43829:SF9">
    <property type="entry name" value="AQUAPORIN-9"/>
    <property type="match status" value="1"/>
</dbReference>
<proteinExistence type="inferred from homology"/>
<feature type="transmembrane region" description="Helical" evidence="9">
    <location>
        <begin position="351"/>
        <end position="372"/>
    </location>
</feature>
<evidence type="ECO:0008006" key="12">
    <source>
        <dbReference type="Google" id="ProtNLM"/>
    </source>
</evidence>
<protein>
    <recommendedName>
        <fullName evidence="12">Aquaporin</fullName>
    </recommendedName>
</protein>
<keyword evidence="4 7" id="KW-0812">Transmembrane</keyword>
<sequence>MSSDGTAYSPSGSPRTKDWAEINHHHNEGQYGSGPGLKDPDSSIQNSDKAYAQHLEKQADTVGPSPATRRPSTPSDSPRYGHFEHLEEPGSPNLHPPTPNKTNHLTNHPTQSTAMSTKSHRTQEQLDRQHTVSTLRTKIGLSPDAPIVDDHNVHSHLRWSSVRVMLREPFAEFLGTFVMILFGNGSVAQVLLSTGQTTAPGGNGFGNYQSISWGWGLGVMLGIYVAGDSGGFLNPAITFCFCLFRKLPWKRFPIYFVAQVLGAFCASGVVYANYIPAIDQLEGHGIRTVPPSTTATAGIFCTYPQAFLTKASQIFSEFIASTILMLVIFALKDDSNPGAMGKTGAGQMFPLALFFLIFGLGACFGWETGYAINLARDFGPRLMSYAVGYGNEVWSAGGYYFWIPMVIPFLGCMFGAFIYDVMVYTGPESPLNRPSLGLQDLGSWVRRRGREKKRDERWEV</sequence>
<evidence type="ECO:0000313" key="11">
    <source>
        <dbReference type="Proteomes" id="UP001595075"/>
    </source>
</evidence>
<evidence type="ECO:0000256" key="1">
    <source>
        <dbReference type="ARBA" id="ARBA00004141"/>
    </source>
</evidence>
<dbReference type="CDD" id="cd00333">
    <property type="entry name" value="MIP"/>
    <property type="match status" value="1"/>
</dbReference>
<evidence type="ECO:0000313" key="10">
    <source>
        <dbReference type="EMBL" id="KAL2065320.1"/>
    </source>
</evidence>
<feature type="compositionally biased region" description="Polar residues" evidence="8">
    <location>
        <begin position="1"/>
        <end position="14"/>
    </location>
</feature>
<dbReference type="NCBIfam" id="TIGR00861">
    <property type="entry name" value="MIP"/>
    <property type="match status" value="1"/>
</dbReference>
<name>A0ABR4C6K7_9HELO</name>